<keyword evidence="2" id="KW-1185">Reference proteome</keyword>
<evidence type="ECO:0000313" key="2">
    <source>
        <dbReference type="Proteomes" id="UP000661607"/>
    </source>
</evidence>
<proteinExistence type="predicted"/>
<dbReference type="RefSeq" id="WP_192781466.1">
    <property type="nucleotide sequence ID" value="NZ_BAAASY010000001.1"/>
</dbReference>
<reference evidence="1 2" key="1">
    <citation type="submission" date="2020-10" db="EMBL/GenBank/DDBJ databases">
        <title>Sequencing the genomes of 1000 actinobacteria strains.</title>
        <authorList>
            <person name="Klenk H.-P."/>
        </authorList>
    </citation>
    <scope>NUCLEOTIDE SEQUENCE [LARGE SCALE GENOMIC DNA]</scope>
    <source>
        <strain evidence="1 2">DSM 43748</strain>
    </source>
</reference>
<accession>A0ABR9KC46</accession>
<name>A0ABR9KC46_9ACTN</name>
<organism evidence="1 2">
    <name type="scientific">Nonomuraea africana</name>
    <dbReference type="NCBI Taxonomy" id="46171"/>
    <lineage>
        <taxon>Bacteria</taxon>
        <taxon>Bacillati</taxon>
        <taxon>Actinomycetota</taxon>
        <taxon>Actinomycetes</taxon>
        <taxon>Streptosporangiales</taxon>
        <taxon>Streptosporangiaceae</taxon>
        <taxon>Nonomuraea</taxon>
    </lineage>
</organism>
<sequence length="102" mass="10762">MAEIVQAALDDDAAHARLVEHVTPEARLFAFAEAWALWWSKPFCDTLGEFTPGLGGWGAAPHAPAQRGCAEAGAAGTIKQASVIASSRFMVILRGVRADGSR</sequence>
<evidence type="ECO:0000313" key="1">
    <source>
        <dbReference type="EMBL" id="MBE1559580.1"/>
    </source>
</evidence>
<gene>
    <name evidence="1" type="ORF">H4W81_002359</name>
</gene>
<comment type="caution">
    <text evidence="1">The sequence shown here is derived from an EMBL/GenBank/DDBJ whole genome shotgun (WGS) entry which is preliminary data.</text>
</comment>
<protein>
    <submittedName>
        <fullName evidence="1">Uncharacterized protein</fullName>
    </submittedName>
</protein>
<dbReference type="EMBL" id="JADBEF010000001">
    <property type="protein sequence ID" value="MBE1559580.1"/>
    <property type="molecule type" value="Genomic_DNA"/>
</dbReference>
<dbReference type="Proteomes" id="UP000661607">
    <property type="component" value="Unassembled WGS sequence"/>
</dbReference>